<comment type="subcellular location">
    <subcellularLocation>
        <location evidence="1 8">Nucleus</location>
    </subcellularLocation>
</comment>
<feature type="domain" description="Transcription initiation factor IIA gamma subunit N-terminal" evidence="9">
    <location>
        <begin position="4"/>
        <end position="48"/>
    </location>
</feature>
<dbReference type="PANTHER" id="PTHR10966">
    <property type="entry name" value="TRANSCRIPTION INITIATION FACTOR IIA SUBUNIT 2"/>
    <property type="match status" value="1"/>
</dbReference>
<dbReference type="InterPro" id="IPR015871">
    <property type="entry name" value="TFIIA_gsu_C"/>
</dbReference>
<dbReference type="SUPFAM" id="SSF47396">
    <property type="entry name" value="Transcription factor IIA (TFIIA), alpha-helical domain"/>
    <property type="match status" value="1"/>
</dbReference>
<evidence type="ECO:0000313" key="11">
    <source>
        <dbReference type="EMBL" id="CAF9928246.1"/>
    </source>
</evidence>
<keyword evidence="4 8" id="KW-0805">Transcription regulation</keyword>
<reference evidence="11" key="1">
    <citation type="submission" date="2021-03" db="EMBL/GenBank/DDBJ databases">
        <authorList>
            <person name="Tagirdzhanova G."/>
        </authorList>
    </citation>
    <scope>NUCLEOTIDE SEQUENCE</scope>
</reference>
<dbReference type="InterPro" id="IPR015872">
    <property type="entry name" value="TFIIA_gsu_N"/>
</dbReference>
<evidence type="ECO:0000256" key="7">
    <source>
        <dbReference type="ARBA" id="ARBA00024733"/>
    </source>
</evidence>
<dbReference type="Gene3D" id="1.10.287.190">
    <property type="entry name" value="Transcription factor IIA gamma subunit, alpha-helical domain"/>
    <property type="match status" value="1"/>
</dbReference>
<dbReference type="InterPro" id="IPR003194">
    <property type="entry name" value="TFIIA_gsu"/>
</dbReference>
<sequence>MTTSFELYRRTSIGSSLIDTLDHFVNQGKIEPQAAYKMLMLFDDILPKVMADKVKARMHFKGHLDTYRFCDEVWTFMLNDVNFRLDNQNNIQADKIKIVACVAKKPGDEKA</sequence>
<dbReference type="Proteomes" id="UP000664521">
    <property type="component" value="Unassembled WGS sequence"/>
</dbReference>
<dbReference type="EMBL" id="CAJPDS010000047">
    <property type="protein sequence ID" value="CAF9928246.1"/>
    <property type="molecule type" value="Genomic_DNA"/>
</dbReference>
<name>A0A8H3FPA7_9LECA</name>
<dbReference type="CDD" id="cd10014">
    <property type="entry name" value="TFIIA_gamma_C"/>
    <property type="match status" value="1"/>
</dbReference>
<comment type="caution">
    <text evidence="11">The sequence shown here is derived from an EMBL/GenBank/DDBJ whole genome shotgun (WGS) entry which is preliminary data.</text>
</comment>
<feature type="domain" description="Transcription initiation factor IIA gamma subunit C-terminal" evidence="10">
    <location>
        <begin position="61"/>
        <end position="102"/>
    </location>
</feature>
<evidence type="ECO:0000256" key="1">
    <source>
        <dbReference type="ARBA" id="ARBA00004123"/>
    </source>
</evidence>
<evidence type="ECO:0000256" key="6">
    <source>
        <dbReference type="ARBA" id="ARBA00023242"/>
    </source>
</evidence>
<evidence type="ECO:0000259" key="9">
    <source>
        <dbReference type="Pfam" id="PF02268"/>
    </source>
</evidence>
<evidence type="ECO:0000256" key="5">
    <source>
        <dbReference type="ARBA" id="ARBA00023163"/>
    </source>
</evidence>
<dbReference type="AlphaFoldDB" id="A0A8H3FPA7"/>
<dbReference type="InterPro" id="IPR009088">
    <property type="entry name" value="TFIIA_b-brl"/>
</dbReference>
<dbReference type="GO" id="GO:0005672">
    <property type="term" value="C:transcription factor TFIIA complex"/>
    <property type="evidence" value="ECO:0007669"/>
    <property type="project" value="InterPro"/>
</dbReference>
<proteinExistence type="inferred from homology"/>
<evidence type="ECO:0000256" key="2">
    <source>
        <dbReference type="ARBA" id="ARBA00007675"/>
    </source>
</evidence>
<keyword evidence="5 8" id="KW-0804">Transcription</keyword>
<dbReference type="OrthoDB" id="586585at2759"/>
<keyword evidence="12" id="KW-1185">Reference proteome</keyword>
<evidence type="ECO:0000256" key="3">
    <source>
        <dbReference type="ARBA" id="ARBA00019928"/>
    </source>
</evidence>
<evidence type="ECO:0000256" key="4">
    <source>
        <dbReference type="ARBA" id="ARBA00023015"/>
    </source>
</evidence>
<gene>
    <name evidence="11" type="primary">TOA2</name>
    <name evidence="11" type="ORF">HETSPECPRED_006784</name>
</gene>
<keyword evidence="6 8" id="KW-0539">Nucleus</keyword>
<evidence type="ECO:0000256" key="8">
    <source>
        <dbReference type="PIRNR" id="PIRNR009415"/>
    </source>
</evidence>
<comment type="function">
    <text evidence="7">TFIIA is a component of the transcription machinery of RNA polymerase II and plays an important role in transcriptional activation. TFIIA in a complex with TBP mediates transcriptional activity.</text>
</comment>
<dbReference type="Pfam" id="PF02268">
    <property type="entry name" value="TFIIA_gamma_N"/>
    <property type="match status" value="1"/>
</dbReference>
<evidence type="ECO:0000259" key="10">
    <source>
        <dbReference type="Pfam" id="PF02751"/>
    </source>
</evidence>
<comment type="similarity">
    <text evidence="2 8">Belongs to the TFIIA subunit 2 family.</text>
</comment>
<dbReference type="Gene3D" id="2.30.18.10">
    <property type="entry name" value="Transcription factor IIA (TFIIA), beta-barrel domain"/>
    <property type="match status" value="1"/>
</dbReference>
<dbReference type="Pfam" id="PF02751">
    <property type="entry name" value="TFIIA_gamma_C"/>
    <property type="match status" value="1"/>
</dbReference>
<evidence type="ECO:0000313" key="12">
    <source>
        <dbReference type="Proteomes" id="UP000664521"/>
    </source>
</evidence>
<dbReference type="InterPro" id="IPR009083">
    <property type="entry name" value="TFIIA_a-hlx"/>
</dbReference>
<dbReference type="PIRSF" id="PIRSF009415">
    <property type="entry name" value="Hum_TFIIA_gamma"/>
    <property type="match status" value="1"/>
</dbReference>
<accession>A0A8H3FPA7</accession>
<dbReference type="FunFam" id="2.30.18.10:FF:000003">
    <property type="entry name" value="Transcription initiation factor IIA subunit 2"/>
    <property type="match status" value="1"/>
</dbReference>
<dbReference type="SUPFAM" id="SSF50784">
    <property type="entry name" value="Transcription factor IIA (TFIIA), beta-barrel domain"/>
    <property type="match status" value="1"/>
</dbReference>
<dbReference type="GO" id="GO:0006367">
    <property type="term" value="P:transcription initiation at RNA polymerase II promoter"/>
    <property type="evidence" value="ECO:0007669"/>
    <property type="project" value="InterPro"/>
</dbReference>
<organism evidence="11 12">
    <name type="scientific">Heterodermia speciosa</name>
    <dbReference type="NCBI Taxonomy" id="116794"/>
    <lineage>
        <taxon>Eukaryota</taxon>
        <taxon>Fungi</taxon>
        <taxon>Dikarya</taxon>
        <taxon>Ascomycota</taxon>
        <taxon>Pezizomycotina</taxon>
        <taxon>Lecanoromycetes</taxon>
        <taxon>OSLEUM clade</taxon>
        <taxon>Lecanoromycetidae</taxon>
        <taxon>Caliciales</taxon>
        <taxon>Physciaceae</taxon>
        <taxon>Heterodermia</taxon>
    </lineage>
</organism>
<protein>
    <recommendedName>
        <fullName evidence="3 8">Transcription initiation factor IIA subunit 2</fullName>
    </recommendedName>
</protein>